<dbReference type="Gene3D" id="1.20.5.190">
    <property type="match status" value="1"/>
</dbReference>
<evidence type="ECO:0000256" key="1">
    <source>
        <dbReference type="SAM" id="Coils"/>
    </source>
</evidence>
<accession>A0A2P4XJ40</accession>
<evidence type="ECO:0000313" key="3">
    <source>
        <dbReference type="EMBL" id="POM65583.1"/>
    </source>
</evidence>
<feature type="coiled-coil region" evidence="1">
    <location>
        <begin position="342"/>
        <end position="379"/>
    </location>
</feature>
<name>A0A2P4XJ40_9STRA</name>
<dbReference type="InterPro" id="IPR000048">
    <property type="entry name" value="IQ_motif_EF-hand-BS"/>
</dbReference>
<feature type="compositionally biased region" description="Polar residues" evidence="2">
    <location>
        <begin position="257"/>
        <end position="270"/>
    </location>
</feature>
<dbReference type="PROSITE" id="PS50096">
    <property type="entry name" value="IQ"/>
    <property type="match status" value="1"/>
</dbReference>
<feature type="region of interest" description="Disordered" evidence="2">
    <location>
        <begin position="471"/>
        <end position="514"/>
    </location>
</feature>
<feature type="compositionally biased region" description="Basic and acidic residues" evidence="2">
    <location>
        <begin position="80"/>
        <end position="89"/>
    </location>
</feature>
<feature type="region of interest" description="Disordered" evidence="2">
    <location>
        <begin position="192"/>
        <end position="278"/>
    </location>
</feature>
<dbReference type="EMBL" id="NCKW01010069">
    <property type="protein sequence ID" value="POM65583.1"/>
    <property type="molecule type" value="Genomic_DNA"/>
</dbReference>
<feature type="compositionally biased region" description="Polar residues" evidence="2">
    <location>
        <begin position="139"/>
        <end position="153"/>
    </location>
</feature>
<evidence type="ECO:0000256" key="2">
    <source>
        <dbReference type="SAM" id="MobiDB-lite"/>
    </source>
</evidence>
<feature type="compositionally biased region" description="Acidic residues" evidence="2">
    <location>
        <begin position="53"/>
        <end position="69"/>
    </location>
</feature>
<proteinExistence type="predicted"/>
<feature type="compositionally biased region" description="Basic and acidic residues" evidence="2">
    <location>
        <begin position="214"/>
        <end position="227"/>
    </location>
</feature>
<protein>
    <submittedName>
        <fullName evidence="3">Uncharacterized protein</fullName>
    </submittedName>
</protein>
<feature type="region of interest" description="Disordered" evidence="2">
    <location>
        <begin position="53"/>
        <end position="166"/>
    </location>
</feature>
<keyword evidence="4" id="KW-1185">Reference proteome</keyword>
<dbReference type="AlphaFoldDB" id="A0A2P4XJ40"/>
<feature type="compositionally biased region" description="Polar residues" evidence="2">
    <location>
        <begin position="229"/>
        <end position="238"/>
    </location>
</feature>
<evidence type="ECO:0000313" key="4">
    <source>
        <dbReference type="Proteomes" id="UP000237271"/>
    </source>
</evidence>
<organism evidence="3 4">
    <name type="scientific">Phytophthora palmivora</name>
    <dbReference type="NCBI Taxonomy" id="4796"/>
    <lineage>
        <taxon>Eukaryota</taxon>
        <taxon>Sar</taxon>
        <taxon>Stramenopiles</taxon>
        <taxon>Oomycota</taxon>
        <taxon>Peronosporomycetes</taxon>
        <taxon>Peronosporales</taxon>
        <taxon>Peronosporaceae</taxon>
        <taxon>Phytophthora</taxon>
    </lineage>
</organism>
<gene>
    <name evidence="3" type="ORF">PHPALM_18675</name>
</gene>
<feature type="compositionally biased region" description="Basic and acidic residues" evidence="2">
    <location>
        <begin position="239"/>
        <end position="256"/>
    </location>
</feature>
<reference evidence="3 4" key="1">
    <citation type="journal article" date="2017" name="Genome Biol. Evol.">
        <title>Phytophthora megakarya and P. palmivora, closely related causal agents of cacao black pod rot, underwent increases in genome sizes and gene numbers by different mechanisms.</title>
        <authorList>
            <person name="Ali S.S."/>
            <person name="Shao J."/>
            <person name="Lary D.J."/>
            <person name="Kronmiller B."/>
            <person name="Shen D."/>
            <person name="Strem M.D."/>
            <person name="Amoako-Attah I."/>
            <person name="Akrofi A.Y."/>
            <person name="Begoude B.A."/>
            <person name="Ten Hoopen G.M."/>
            <person name="Coulibaly K."/>
            <person name="Kebe B.I."/>
            <person name="Melnick R.L."/>
            <person name="Guiltinan M.J."/>
            <person name="Tyler B.M."/>
            <person name="Meinhardt L.W."/>
            <person name="Bailey B.A."/>
        </authorList>
    </citation>
    <scope>NUCLEOTIDE SEQUENCE [LARGE SCALE GENOMIC DNA]</scope>
    <source>
        <strain evidence="4">sbr112.9</strain>
    </source>
</reference>
<dbReference type="Pfam" id="PF00612">
    <property type="entry name" value="IQ"/>
    <property type="match status" value="1"/>
</dbReference>
<sequence length="514" mass="57765">MFNQILRRLNEKLVDLKVQGALEQRHDETKYQQHKLQGQLFFGAHDEDFIGNDEDYGVIDDDGSSEDGFDNYSNRSNNQWERHAGDTKARSGRPTNTSNPRPDAGVGSRHRRALNDSRSQASLDPSEIFDDSDIIISSRQGPEESSPSVSLTDYNGDDDTDPDLPTQRVCHMEYLRRMKKLAESIKDDLNGVGIRPPTMKPIDVAPGYTGSPMYRKEGNDQANRECGSRASTPRSATSKLRDQVEQARRENFHDTETLSSKSNEIQSATPATIKPNHDEDGVELQEDVHIFGSEAVARNAELQLFCAAAGCRLQAFFRGQRCRSEVKQLKQAKLENTSAILIQRHVRQYLDAQKERTRLEEERLELEFQKEEVEDMAACLIQRLCRRALSRKSGNVAKTKDYEDAKLSPVPQRRLFSIADVALGASVRSVGSTRAQLTQHPEPPHLNPAATVPHLNLCRLQEPEVPRRSFTASSIALSDPDRAASPTARSDFYDDEWKVPPPNSAQSTPRTNRT</sequence>
<dbReference type="OrthoDB" id="2148418at2759"/>
<dbReference type="Proteomes" id="UP000237271">
    <property type="component" value="Unassembled WGS sequence"/>
</dbReference>
<keyword evidence="1" id="KW-0175">Coiled coil</keyword>
<feature type="compositionally biased region" description="Polar residues" evidence="2">
    <location>
        <begin position="504"/>
        <end position="514"/>
    </location>
</feature>
<feature type="non-terminal residue" evidence="3">
    <location>
        <position position="514"/>
    </location>
</feature>
<comment type="caution">
    <text evidence="3">The sequence shown here is derived from an EMBL/GenBank/DDBJ whole genome shotgun (WGS) entry which is preliminary data.</text>
</comment>